<reference evidence="3" key="1">
    <citation type="submission" date="2016-11" db="UniProtKB">
        <authorList>
            <consortium name="WormBaseParasite"/>
        </authorList>
    </citation>
    <scope>IDENTIFICATION</scope>
</reference>
<dbReference type="Proteomes" id="UP000095280">
    <property type="component" value="Unplaced"/>
</dbReference>
<accession>A0A1I8FE06</accession>
<proteinExistence type="predicted"/>
<evidence type="ECO:0000256" key="1">
    <source>
        <dbReference type="SAM" id="MobiDB-lite"/>
    </source>
</evidence>
<dbReference type="AlphaFoldDB" id="A0A1I8FE06"/>
<name>A0A1I8FE06_9PLAT</name>
<feature type="region of interest" description="Disordered" evidence="1">
    <location>
        <begin position="207"/>
        <end position="226"/>
    </location>
</feature>
<sequence length="226" mass="24425">RGRWCLTPLDADVDGAGASVAIARQTVGWRRDSPTAAADRRPCPRRRLRLGVRADSAYGGQWYFEVVVDVPTVPTGDADVDAASAGRRRRLDFGSEPPTDTDSGFGPGRTADRPPSAWPARLKDYGCRLRPGDVVRSRSGPDSAPGSCSLWISAAETFFRPACARNGRQSSLELRVDDPAQRCATCPAARGARPAWRPLTNAPIIRAPRLAPKSSRRNWPGPGAWP</sequence>
<evidence type="ECO:0000313" key="3">
    <source>
        <dbReference type="WBParaSite" id="maker-unitig_30207-snap-gene-0.2-mRNA-1"/>
    </source>
</evidence>
<feature type="region of interest" description="Disordered" evidence="1">
    <location>
        <begin position="75"/>
        <end position="119"/>
    </location>
</feature>
<protein>
    <submittedName>
        <fullName evidence="3">B30.2/SPRY domain-containing protein</fullName>
    </submittedName>
</protein>
<dbReference type="WBParaSite" id="maker-unitig_30207-snap-gene-0.2-mRNA-1">
    <property type="protein sequence ID" value="maker-unitig_30207-snap-gene-0.2-mRNA-1"/>
    <property type="gene ID" value="maker-unitig_30207-snap-gene-0.2"/>
</dbReference>
<organism evidence="2 3">
    <name type="scientific">Macrostomum lignano</name>
    <dbReference type="NCBI Taxonomy" id="282301"/>
    <lineage>
        <taxon>Eukaryota</taxon>
        <taxon>Metazoa</taxon>
        <taxon>Spiralia</taxon>
        <taxon>Lophotrochozoa</taxon>
        <taxon>Platyhelminthes</taxon>
        <taxon>Rhabditophora</taxon>
        <taxon>Macrostomorpha</taxon>
        <taxon>Macrostomida</taxon>
        <taxon>Macrostomidae</taxon>
        <taxon>Macrostomum</taxon>
    </lineage>
</organism>
<keyword evidence="2" id="KW-1185">Reference proteome</keyword>
<evidence type="ECO:0000313" key="2">
    <source>
        <dbReference type="Proteomes" id="UP000095280"/>
    </source>
</evidence>